<protein>
    <submittedName>
        <fullName evidence="1">Uncharacterized protein</fullName>
    </submittedName>
</protein>
<evidence type="ECO:0000313" key="1">
    <source>
        <dbReference type="EMBL" id="EAA22052.1"/>
    </source>
</evidence>
<sequence>MYMDIKKADQNVEKNYSSMTMEEKNNLKIRIMHDALNFSQNFSYSNYLNYQYLSQLYATSMEELKYMEKIVNEINIDINKKNELFKMAQENIPLFYYPLNNMYNEGELQYFGNCIIPYVRKQEEINEIQKQMFNAYQNCVIYNNTFELWINDLDSLNKSIIFEKYRNKNKNQRILMNRELQEAVHVNKIEKIKRRIRRHVYKDNNNIYVSRPENVICLVSQGQTQEYKAQPNCPPNPKINFDDWL</sequence>
<organism evidence="1 2">
    <name type="scientific">Plasmodium yoelii yoelii</name>
    <dbReference type="NCBI Taxonomy" id="73239"/>
    <lineage>
        <taxon>Eukaryota</taxon>
        <taxon>Sar</taxon>
        <taxon>Alveolata</taxon>
        <taxon>Apicomplexa</taxon>
        <taxon>Aconoidasida</taxon>
        <taxon>Haemosporida</taxon>
        <taxon>Plasmodiidae</taxon>
        <taxon>Plasmodium</taxon>
        <taxon>Plasmodium (Vinckeia)</taxon>
    </lineage>
</organism>
<comment type="caution">
    <text evidence="1">The sequence shown here is derived from an EMBL/GenBank/DDBJ whole genome shotgun (WGS) entry which is preliminary data.</text>
</comment>
<dbReference type="PaxDb" id="73239-Q7RLF9"/>
<gene>
    <name evidence="1" type="ORF">PY02585</name>
</gene>
<dbReference type="Proteomes" id="UP000008553">
    <property type="component" value="Unassembled WGS sequence"/>
</dbReference>
<keyword evidence="2" id="KW-1185">Reference proteome</keyword>
<dbReference type="AlphaFoldDB" id="Q7RLF9"/>
<accession>Q7RLF9</accession>
<dbReference type="EMBL" id="AABL01000710">
    <property type="protein sequence ID" value="EAA22052.1"/>
    <property type="molecule type" value="Genomic_DNA"/>
</dbReference>
<name>Q7RLF9_PLAYO</name>
<reference evidence="1 2" key="1">
    <citation type="journal article" date="2002" name="Nature">
        <title>Genome sequence and comparative analysis of the model rodent malaria parasite Plasmodium yoelii yoelii.</title>
        <authorList>
            <person name="Carlton J.M."/>
            <person name="Angiuoli S.V."/>
            <person name="Suh B.B."/>
            <person name="Kooij T.W."/>
            <person name="Pertea M."/>
            <person name="Silva J.C."/>
            <person name="Ermolaeva M.D."/>
            <person name="Allen J.E."/>
            <person name="Selengut J.D."/>
            <person name="Koo H.L."/>
            <person name="Peterson J.D."/>
            <person name="Pop M."/>
            <person name="Kosack D.S."/>
            <person name="Shumway M.F."/>
            <person name="Bidwell S.L."/>
            <person name="Shallom S.J."/>
            <person name="van Aken S.E."/>
            <person name="Riedmuller S.B."/>
            <person name="Feldblyum T.V."/>
            <person name="Cho J.K."/>
            <person name="Quackenbush J."/>
            <person name="Sedegah M."/>
            <person name="Shoaibi A."/>
            <person name="Cummings L.M."/>
            <person name="Florens L."/>
            <person name="Yates J.R."/>
            <person name="Raine J.D."/>
            <person name="Sinden R.E."/>
            <person name="Harris M.A."/>
            <person name="Cunningham D.A."/>
            <person name="Preiser P.R."/>
            <person name="Bergman L.W."/>
            <person name="Vaidya A.B."/>
            <person name="van Lin L.H."/>
            <person name="Janse C.J."/>
            <person name="Waters A.P."/>
            <person name="Smith H.O."/>
            <person name="White O.R."/>
            <person name="Salzberg S.L."/>
            <person name="Venter J.C."/>
            <person name="Fraser C.M."/>
            <person name="Hoffman S.L."/>
            <person name="Gardner M.J."/>
            <person name="Carucci D.J."/>
        </authorList>
    </citation>
    <scope>NUCLEOTIDE SEQUENCE [LARGE SCALE GENOMIC DNA]</scope>
    <source>
        <strain evidence="1 2">17XNL</strain>
    </source>
</reference>
<evidence type="ECO:0000313" key="2">
    <source>
        <dbReference type="Proteomes" id="UP000008553"/>
    </source>
</evidence>
<dbReference type="InParanoid" id="Q7RLF9"/>
<proteinExistence type="predicted"/>